<evidence type="ECO:0000313" key="2">
    <source>
        <dbReference type="EMBL" id="MFD1037422.1"/>
    </source>
</evidence>
<protein>
    <submittedName>
        <fullName evidence="2">Plasmid pRiA4b ORF-3 family protein</fullName>
    </submittedName>
</protein>
<feature type="domain" description="Plasmid pRiA4b Orf3-like" evidence="1">
    <location>
        <begin position="2"/>
        <end position="213"/>
    </location>
</feature>
<dbReference type="PANTHER" id="PTHR41878">
    <property type="entry name" value="LEXA REPRESSOR-RELATED"/>
    <property type="match status" value="1"/>
</dbReference>
<comment type="caution">
    <text evidence="2">The sequence shown here is derived from an EMBL/GenBank/DDBJ whole genome shotgun (WGS) entry which is preliminary data.</text>
</comment>
<accession>A0ABW3LHB4</accession>
<evidence type="ECO:0000259" key="1">
    <source>
        <dbReference type="Pfam" id="PF07929"/>
    </source>
</evidence>
<dbReference type="SUPFAM" id="SSF159941">
    <property type="entry name" value="MM3350-like"/>
    <property type="match status" value="1"/>
</dbReference>
<name>A0ABW3LHB4_9BACI</name>
<keyword evidence="3" id="KW-1185">Reference proteome</keyword>
<dbReference type="InterPro" id="IPR012912">
    <property type="entry name" value="Plasmid_pRiA4b_Orf3-like"/>
</dbReference>
<dbReference type="RefSeq" id="WP_390359452.1">
    <property type="nucleotide sequence ID" value="NZ_JBHTKJ010000007.1"/>
</dbReference>
<evidence type="ECO:0000313" key="3">
    <source>
        <dbReference type="Proteomes" id="UP001597040"/>
    </source>
</evidence>
<organism evidence="2 3">
    <name type="scientific">Virgibacillus byunsanensis</name>
    <dbReference type="NCBI Taxonomy" id="570945"/>
    <lineage>
        <taxon>Bacteria</taxon>
        <taxon>Bacillati</taxon>
        <taxon>Bacillota</taxon>
        <taxon>Bacilli</taxon>
        <taxon>Bacillales</taxon>
        <taxon>Bacillaceae</taxon>
        <taxon>Virgibacillus</taxon>
    </lineage>
</organism>
<dbReference type="Proteomes" id="UP001597040">
    <property type="component" value="Unassembled WGS sequence"/>
</dbReference>
<dbReference type="InterPro" id="IPR024047">
    <property type="entry name" value="MM3350-like_sf"/>
</dbReference>
<sequence>MKAYQIKIELTGSDPLIWRRVIMPAGATFNRLHDVIQTVTNFESGYPREAFHLFEFDLRDDNIRVTNNEEAYQEHQHFKKNRKAIEEKMKDVPREFADFQQAQLENLKTVIRKPTGIKIDTYIERYGELTYTYDFGDDWRFLIMLEEVKEDYYYGYPTLIDGAQTAPPEDVGGLRGYYEFLNIYHNASHPDHEHIRNWAKEQSYREYDEEHINRMLKFIKYKKTEWEKINTTNNSNT</sequence>
<dbReference type="Gene3D" id="3.10.290.30">
    <property type="entry name" value="MM3350-like"/>
    <property type="match status" value="1"/>
</dbReference>
<gene>
    <name evidence="2" type="ORF">ACFQ3N_03145</name>
</gene>
<proteinExistence type="predicted"/>
<dbReference type="EMBL" id="JBHTKJ010000007">
    <property type="protein sequence ID" value="MFD1037422.1"/>
    <property type="molecule type" value="Genomic_DNA"/>
</dbReference>
<dbReference type="Pfam" id="PF07929">
    <property type="entry name" value="PRiA4_ORF3"/>
    <property type="match status" value="1"/>
</dbReference>
<reference evidence="3" key="1">
    <citation type="journal article" date="2019" name="Int. J. Syst. Evol. Microbiol.">
        <title>The Global Catalogue of Microorganisms (GCM) 10K type strain sequencing project: providing services to taxonomists for standard genome sequencing and annotation.</title>
        <authorList>
            <consortium name="The Broad Institute Genomics Platform"/>
            <consortium name="The Broad Institute Genome Sequencing Center for Infectious Disease"/>
            <person name="Wu L."/>
            <person name="Ma J."/>
        </authorList>
    </citation>
    <scope>NUCLEOTIDE SEQUENCE [LARGE SCALE GENOMIC DNA]</scope>
    <source>
        <strain evidence="3">CCUG 56754</strain>
    </source>
</reference>
<dbReference type="PANTHER" id="PTHR41878:SF1">
    <property type="entry name" value="TNPR PROTEIN"/>
    <property type="match status" value="1"/>
</dbReference>